<accession>A0A2K9PQE9</accession>
<keyword evidence="1" id="KW-0472">Membrane</keyword>
<evidence type="ECO:0000313" key="2">
    <source>
        <dbReference type="EMBL" id="AUP79292.1"/>
    </source>
</evidence>
<dbReference type="AlphaFoldDB" id="A0A2K9PQE9"/>
<keyword evidence="3" id="KW-1185">Reference proteome</keyword>
<dbReference type="EMBL" id="CP025791">
    <property type="protein sequence ID" value="AUP79292.1"/>
    <property type="molecule type" value="Genomic_DNA"/>
</dbReference>
<proteinExistence type="predicted"/>
<organism evidence="2 3">
    <name type="scientific">Flavivirga eckloniae</name>
    <dbReference type="NCBI Taxonomy" id="1803846"/>
    <lineage>
        <taxon>Bacteria</taxon>
        <taxon>Pseudomonadati</taxon>
        <taxon>Bacteroidota</taxon>
        <taxon>Flavobacteriia</taxon>
        <taxon>Flavobacteriales</taxon>
        <taxon>Flavobacteriaceae</taxon>
        <taxon>Flavivirga</taxon>
    </lineage>
</organism>
<evidence type="ECO:0000313" key="3">
    <source>
        <dbReference type="Proteomes" id="UP000235826"/>
    </source>
</evidence>
<gene>
    <name evidence="2" type="ORF">C1H87_11480</name>
</gene>
<keyword evidence="1" id="KW-1133">Transmembrane helix</keyword>
<name>A0A2K9PQE9_9FLAO</name>
<feature type="transmembrane region" description="Helical" evidence="1">
    <location>
        <begin position="24"/>
        <end position="45"/>
    </location>
</feature>
<evidence type="ECO:0000256" key="1">
    <source>
        <dbReference type="SAM" id="Phobius"/>
    </source>
</evidence>
<feature type="transmembrane region" description="Helical" evidence="1">
    <location>
        <begin position="51"/>
        <end position="76"/>
    </location>
</feature>
<reference evidence="2 3" key="1">
    <citation type="submission" date="2018-01" db="EMBL/GenBank/DDBJ databases">
        <title>Complete genome sequence of Flavivirga eckloniae ECD14 isolated from seaweed Ecklonia cava.</title>
        <authorList>
            <person name="Lee J.H."/>
            <person name="Baik K.S."/>
            <person name="Seong C.N."/>
        </authorList>
    </citation>
    <scope>NUCLEOTIDE SEQUENCE [LARGE SCALE GENOMIC DNA]</scope>
    <source>
        <strain evidence="2 3">ECD14</strain>
    </source>
</reference>
<keyword evidence="1" id="KW-0812">Transmembrane</keyword>
<protein>
    <submittedName>
        <fullName evidence="2">Uncharacterized protein</fullName>
    </submittedName>
</protein>
<sequence length="88" mass="10408">MKNLILLIASNLNKKSHWLIKKQLFSIVWCLVHATILSIMVIKVVESRLEFIWVSIILIYVSFYTIITNTILDIVIQYEKEKKGRFLK</sequence>
<dbReference type="RefSeq" id="WP_102755947.1">
    <property type="nucleotide sequence ID" value="NZ_CP025791.1"/>
</dbReference>
<dbReference type="Proteomes" id="UP000235826">
    <property type="component" value="Chromosome"/>
</dbReference>
<dbReference type="KEGG" id="fek:C1H87_11480"/>